<keyword evidence="2" id="KW-1185">Reference proteome</keyword>
<evidence type="ECO:0000313" key="1">
    <source>
        <dbReference type="EMBL" id="KAJ2984476.1"/>
    </source>
</evidence>
<dbReference type="Proteomes" id="UP001144978">
    <property type="component" value="Unassembled WGS sequence"/>
</dbReference>
<accession>A0ACC1NYQ1</accession>
<comment type="caution">
    <text evidence="1">The sequence shown here is derived from an EMBL/GenBank/DDBJ whole genome shotgun (WGS) entry which is preliminary data.</text>
</comment>
<name>A0ACC1NYQ1_9APHY</name>
<gene>
    <name evidence="1" type="ORF">NUW54_g10498</name>
</gene>
<reference evidence="1" key="1">
    <citation type="submission" date="2022-08" db="EMBL/GenBank/DDBJ databases">
        <title>Genome Sequence of Pycnoporus sanguineus.</title>
        <authorList>
            <person name="Buettner E."/>
        </authorList>
    </citation>
    <scope>NUCLEOTIDE SEQUENCE</scope>
    <source>
        <strain evidence="1">CG-C14</strain>
    </source>
</reference>
<dbReference type="EMBL" id="JANSHE010003802">
    <property type="protein sequence ID" value="KAJ2984476.1"/>
    <property type="molecule type" value="Genomic_DNA"/>
</dbReference>
<sequence length="101" mass="11244">MERHQRTERARGSIVALLEVDVKHIRVTRAARQEIQLSRGSGDDRVSLEAPIRGGRNGVERERLVRGRRALVNIQVEFRAVRAVQGDSAADGEVPRGRLGP</sequence>
<organism evidence="1 2">
    <name type="scientific">Trametes sanguinea</name>
    <dbReference type="NCBI Taxonomy" id="158606"/>
    <lineage>
        <taxon>Eukaryota</taxon>
        <taxon>Fungi</taxon>
        <taxon>Dikarya</taxon>
        <taxon>Basidiomycota</taxon>
        <taxon>Agaricomycotina</taxon>
        <taxon>Agaricomycetes</taxon>
        <taxon>Polyporales</taxon>
        <taxon>Polyporaceae</taxon>
        <taxon>Trametes</taxon>
    </lineage>
</organism>
<evidence type="ECO:0000313" key="2">
    <source>
        <dbReference type="Proteomes" id="UP001144978"/>
    </source>
</evidence>
<protein>
    <submittedName>
        <fullName evidence="1">Uncharacterized protein</fullName>
    </submittedName>
</protein>
<proteinExistence type="predicted"/>